<dbReference type="Pfam" id="PF01754">
    <property type="entry name" value="zf-A20"/>
    <property type="match status" value="1"/>
</dbReference>
<dbReference type="GO" id="GO:0008270">
    <property type="term" value="F:zinc ion binding"/>
    <property type="evidence" value="ECO:0007669"/>
    <property type="project" value="UniProtKB-KW"/>
</dbReference>
<dbReference type="Pfam" id="PF01428">
    <property type="entry name" value="zf-AN1"/>
    <property type="match status" value="1"/>
</dbReference>
<dbReference type="InterPro" id="IPR035896">
    <property type="entry name" value="AN1-like_Znf"/>
</dbReference>
<dbReference type="OrthoDB" id="428577at2759"/>
<dbReference type="InterPro" id="IPR050652">
    <property type="entry name" value="AN1_A20_ZnFinger"/>
</dbReference>
<evidence type="ECO:0000256" key="3">
    <source>
        <dbReference type="ARBA" id="ARBA00022771"/>
    </source>
</evidence>
<evidence type="ECO:0000256" key="1">
    <source>
        <dbReference type="ARBA" id="ARBA00003732"/>
    </source>
</evidence>
<keyword evidence="3 6" id="KW-0863">Zinc-finger</keyword>
<gene>
    <name evidence="9" type="ORF">HU200_007731</name>
</gene>
<keyword evidence="4" id="KW-0862">Zinc</keyword>
<dbReference type="SMART" id="SM00259">
    <property type="entry name" value="ZnF_A20"/>
    <property type="match status" value="1"/>
</dbReference>
<feature type="domain" description="A20-type" evidence="7">
    <location>
        <begin position="384"/>
        <end position="418"/>
    </location>
</feature>
<dbReference type="Gene3D" id="1.20.5.4770">
    <property type="match status" value="1"/>
</dbReference>
<dbReference type="AlphaFoldDB" id="A0A835FP34"/>
<keyword evidence="5" id="KW-0346">Stress response</keyword>
<name>A0A835FP34_9POAL</name>
<evidence type="ECO:0000256" key="5">
    <source>
        <dbReference type="ARBA" id="ARBA00023016"/>
    </source>
</evidence>
<dbReference type="Proteomes" id="UP000636709">
    <property type="component" value="Unassembled WGS sequence"/>
</dbReference>
<feature type="domain" description="AN1-type" evidence="8">
    <location>
        <begin position="482"/>
        <end position="528"/>
    </location>
</feature>
<evidence type="ECO:0000313" key="9">
    <source>
        <dbReference type="EMBL" id="KAF8766224.1"/>
    </source>
</evidence>
<dbReference type="Gene3D" id="4.10.1110.10">
    <property type="entry name" value="AN1-like Zinc finger"/>
    <property type="match status" value="1"/>
</dbReference>
<evidence type="ECO:0000313" key="10">
    <source>
        <dbReference type="Proteomes" id="UP000636709"/>
    </source>
</evidence>
<reference evidence="9" key="1">
    <citation type="submission" date="2020-07" db="EMBL/GenBank/DDBJ databases">
        <title>Genome sequence and genetic diversity analysis of an under-domesticated orphan crop, white fonio (Digitaria exilis).</title>
        <authorList>
            <person name="Bennetzen J.L."/>
            <person name="Chen S."/>
            <person name="Ma X."/>
            <person name="Wang X."/>
            <person name="Yssel A.E.J."/>
            <person name="Chaluvadi S.R."/>
            <person name="Johnson M."/>
            <person name="Gangashetty P."/>
            <person name="Hamidou F."/>
            <person name="Sanogo M.D."/>
            <person name="Zwaenepoel A."/>
            <person name="Wallace J."/>
            <person name="Van De Peer Y."/>
            <person name="Van Deynze A."/>
        </authorList>
    </citation>
    <scope>NUCLEOTIDE SEQUENCE</scope>
    <source>
        <tissue evidence="9">Leaves</tissue>
    </source>
</reference>
<dbReference type="PANTHER" id="PTHR10634">
    <property type="entry name" value="AN1-TYPE ZINC FINGER PROTEIN"/>
    <property type="match status" value="1"/>
</dbReference>
<evidence type="ECO:0000259" key="7">
    <source>
        <dbReference type="PROSITE" id="PS51036"/>
    </source>
</evidence>
<dbReference type="GO" id="GO:0003677">
    <property type="term" value="F:DNA binding"/>
    <property type="evidence" value="ECO:0007669"/>
    <property type="project" value="InterPro"/>
</dbReference>
<organism evidence="9 10">
    <name type="scientific">Digitaria exilis</name>
    <dbReference type="NCBI Taxonomy" id="1010633"/>
    <lineage>
        <taxon>Eukaryota</taxon>
        <taxon>Viridiplantae</taxon>
        <taxon>Streptophyta</taxon>
        <taxon>Embryophyta</taxon>
        <taxon>Tracheophyta</taxon>
        <taxon>Spermatophyta</taxon>
        <taxon>Magnoliopsida</taxon>
        <taxon>Liliopsida</taxon>
        <taxon>Poales</taxon>
        <taxon>Poaceae</taxon>
        <taxon>PACMAD clade</taxon>
        <taxon>Panicoideae</taxon>
        <taxon>Panicodae</taxon>
        <taxon>Paniceae</taxon>
        <taxon>Anthephorinae</taxon>
        <taxon>Digitaria</taxon>
    </lineage>
</organism>
<dbReference type="InterPro" id="IPR000058">
    <property type="entry name" value="Znf_AN1"/>
</dbReference>
<evidence type="ECO:0000256" key="2">
    <source>
        <dbReference type="ARBA" id="ARBA00022723"/>
    </source>
</evidence>
<evidence type="ECO:0000259" key="8">
    <source>
        <dbReference type="PROSITE" id="PS51039"/>
    </source>
</evidence>
<dbReference type="PROSITE" id="PS51036">
    <property type="entry name" value="ZF_A20"/>
    <property type="match status" value="1"/>
</dbReference>
<dbReference type="PANTHER" id="PTHR10634:SF91">
    <property type="entry name" value="AN1-TYPE DOMAIN-CONTAINING PROTEIN"/>
    <property type="match status" value="1"/>
</dbReference>
<dbReference type="FunFam" id="4.10.1110.10:FF:000001">
    <property type="entry name" value="Zinc finger AN1-type containing 6"/>
    <property type="match status" value="1"/>
</dbReference>
<proteinExistence type="predicted"/>
<dbReference type="PROSITE" id="PS51039">
    <property type="entry name" value="ZF_AN1"/>
    <property type="match status" value="1"/>
</dbReference>
<accession>A0A835FP34</accession>
<sequence length="548" mass="59376">MFPATCLSHFSRTPRLTDDLRPLHQHSPITTEPGRFLSSILPTADPGLICSPPVDRMRQRHKDHKLTVAQVAGVGRRRKTSGTKLPAAFRAPRLFCGAVRPVRARSYGSRQAFSQIGPGQGGKDERRVVNRRGRRRLLDRIPKRRDSGLYPTQHDERKASARFGPSLALRRGLAARRGVSLVGGDEDEIPRGGHGPGFCKFRRARHPFPSRRPLAGSLLRLLVPILMLQSRAEPSPRISVHGRRLRVQVQNAERIRGPLGKDLERTPFVVRAAACTLVFLPDAPRNTRHGLGLPTREFHTSIRLAHDSTGRTDDRAGLQVRMVHHRPSIDINPPAPSAQLHTEIHPRARPPPPEIFLLRLSVIAIHDRVPSSQPKMSSFQPQESAAPKLCAAGCGFFGNPATHGMCSVCYKKHRSAVESGSGATAATTTSEPVARSACAASVAISGAVAAKPAAPAISVSEAVVASSSSSPSSSSASEAETKAEPNRCPACYKKVGLTGFLCRCGKTFCGKHRYAEEHGCTFDFKGAGRDKIARANPLITGEKLIGKI</sequence>
<evidence type="ECO:0000256" key="4">
    <source>
        <dbReference type="ARBA" id="ARBA00022833"/>
    </source>
</evidence>
<dbReference type="SUPFAM" id="SSF118310">
    <property type="entry name" value="AN1-like Zinc finger"/>
    <property type="match status" value="1"/>
</dbReference>
<keyword evidence="10" id="KW-1185">Reference proteome</keyword>
<keyword evidence="2" id="KW-0479">Metal-binding</keyword>
<evidence type="ECO:0000256" key="6">
    <source>
        <dbReference type="PROSITE-ProRule" id="PRU00449"/>
    </source>
</evidence>
<comment type="function">
    <text evidence="1">May be involved in environmental stress response.</text>
</comment>
<dbReference type="InterPro" id="IPR002653">
    <property type="entry name" value="Znf_A20"/>
</dbReference>
<dbReference type="SMART" id="SM00154">
    <property type="entry name" value="ZnF_AN1"/>
    <property type="match status" value="1"/>
</dbReference>
<protein>
    <submittedName>
        <fullName evidence="9">Uncharacterized protein</fullName>
    </submittedName>
</protein>
<dbReference type="EMBL" id="JACEFO010000520">
    <property type="protein sequence ID" value="KAF8766224.1"/>
    <property type="molecule type" value="Genomic_DNA"/>
</dbReference>
<comment type="caution">
    <text evidence="9">The sequence shown here is derived from an EMBL/GenBank/DDBJ whole genome shotgun (WGS) entry which is preliminary data.</text>
</comment>
<dbReference type="SUPFAM" id="SSF57716">
    <property type="entry name" value="Glucocorticoid receptor-like (DNA-binding domain)"/>
    <property type="match status" value="1"/>
</dbReference>